<evidence type="ECO:0000313" key="3">
    <source>
        <dbReference type="Proteomes" id="UP000261948"/>
    </source>
</evidence>
<dbReference type="EMBL" id="QURR01000008">
    <property type="protein sequence ID" value="RGE45497.1"/>
    <property type="molecule type" value="Genomic_DNA"/>
</dbReference>
<dbReference type="InterPro" id="IPR001173">
    <property type="entry name" value="Glyco_trans_2-like"/>
</dbReference>
<gene>
    <name evidence="2" type="ORF">DZC30_07805</name>
</gene>
<dbReference type="SUPFAM" id="SSF53448">
    <property type="entry name" value="Nucleotide-diphospho-sugar transferases"/>
    <property type="match status" value="1"/>
</dbReference>
<sequence length="263" mass="29332">MRKRQVSIATLIASKPKRPEVLFRALSTATSQERTPNQLVLVFDRVWPQPSELTTIRSLLAPLNAVIIRNLRSPGAAGTWNTGLQYLFQRNFDGYVAILDDDDEWDTDHLLQCETACQGGEAEVVLSGLRLVKDGVELPRKPLSSVCRDDFLAGNPGWQGSNTFAKLHTLMRVNGFTDGMPSTNDRDLAVRLLSLPDLKVAFTHRMTSTWHIDSQEDALSSPGSSQKRDGLTQFLSMHGHLMTPEILANFKSRSRDIFGIEMP</sequence>
<comment type="caution">
    <text evidence="2">The sequence shown here is derived from an EMBL/GenBank/DDBJ whole genome shotgun (WGS) entry which is preliminary data.</text>
</comment>
<keyword evidence="3" id="KW-1185">Reference proteome</keyword>
<dbReference type="Gene3D" id="3.90.550.10">
    <property type="entry name" value="Spore Coat Polysaccharide Biosynthesis Protein SpsA, Chain A"/>
    <property type="match status" value="1"/>
</dbReference>
<dbReference type="Proteomes" id="UP000261948">
    <property type="component" value="Unassembled WGS sequence"/>
</dbReference>
<evidence type="ECO:0000313" key="2">
    <source>
        <dbReference type="EMBL" id="RGE45497.1"/>
    </source>
</evidence>
<evidence type="ECO:0000259" key="1">
    <source>
        <dbReference type="Pfam" id="PF00535"/>
    </source>
</evidence>
<dbReference type="InterPro" id="IPR029044">
    <property type="entry name" value="Nucleotide-diphossugar_trans"/>
</dbReference>
<feature type="domain" description="Glycosyltransferase 2-like" evidence="1">
    <location>
        <begin position="62"/>
        <end position="157"/>
    </location>
</feature>
<protein>
    <submittedName>
        <fullName evidence="2">Glycosyltransferase</fullName>
    </submittedName>
</protein>
<reference evidence="2 3" key="1">
    <citation type="submission" date="2018-08" db="EMBL/GenBank/DDBJ databases">
        <title>Comamonas testosteroni strain SWCO2.</title>
        <authorList>
            <person name="Jiang N."/>
            <person name="Zhang X.Z."/>
        </authorList>
    </citation>
    <scope>NUCLEOTIDE SEQUENCE [LARGE SCALE GENOMIC DNA]</scope>
    <source>
        <strain evidence="2 3">SWCO2</strain>
    </source>
</reference>
<name>A0A373FNJ5_COMTE</name>
<dbReference type="GO" id="GO:0016740">
    <property type="term" value="F:transferase activity"/>
    <property type="evidence" value="ECO:0007669"/>
    <property type="project" value="UniProtKB-KW"/>
</dbReference>
<dbReference type="AlphaFoldDB" id="A0A373FNJ5"/>
<keyword evidence="2" id="KW-0808">Transferase</keyword>
<organism evidence="2 3">
    <name type="scientific">Comamonas testosteroni</name>
    <name type="common">Pseudomonas testosteroni</name>
    <dbReference type="NCBI Taxonomy" id="285"/>
    <lineage>
        <taxon>Bacteria</taxon>
        <taxon>Pseudomonadati</taxon>
        <taxon>Pseudomonadota</taxon>
        <taxon>Betaproteobacteria</taxon>
        <taxon>Burkholderiales</taxon>
        <taxon>Comamonadaceae</taxon>
        <taxon>Comamonas</taxon>
    </lineage>
</organism>
<accession>A0A373FNJ5</accession>
<dbReference type="Pfam" id="PF00535">
    <property type="entry name" value="Glycos_transf_2"/>
    <property type="match status" value="1"/>
</dbReference>
<dbReference type="OrthoDB" id="396512at2"/>
<proteinExistence type="predicted"/>